<organism evidence="1 2">
    <name type="scientific">Chromobacterium haemolyticum</name>
    <dbReference type="NCBI Taxonomy" id="394935"/>
    <lineage>
        <taxon>Bacteria</taxon>
        <taxon>Pseudomonadati</taxon>
        <taxon>Pseudomonadota</taxon>
        <taxon>Betaproteobacteria</taxon>
        <taxon>Neisseriales</taxon>
        <taxon>Chromobacteriaceae</taxon>
        <taxon>Chromobacterium</taxon>
    </lineage>
</organism>
<dbReference type="OrthoDB" id="8591954at2"/>
<reference evidence="1 2" key="1">
    <citation type="submission" date="2017-02" db="EMBL/GenBank/DDBJ databases">
        <title>Chromobacterium haemolyticum H5244.</title>
        <authorList>
            <person name="Gulvik C.A."/>
        </authorList>
    </citation>
    <scope>NUCLEOTIDE SEQUENCE [LARGE SCALE GENOMIC DNA]</scope>
    <source>
        <strain evidence="1 2">H5244</strain>
    </source>
</reference>
<protein>
    <submittedName>
        <fullName evidence="1">Uncharacterized protein</fullName>
    </submittedName>
</protein>
<dbReference type="EMBL" id="MUKV01000018">
    <property type="protein sequence ID" value="OQS37640.1"/>
    <property type="molecule type" value="Genomic_DNA"/>
</dbReference>
<evidence type="ECO:0000313" key="2">
    <source>
        <dbReference type="Proteomes" id="UP000192721"/>
    </source>
</evidence>
<comment type="caution">
    <text evidence="1">The sequence shown here is derived from an EMBL/GenBank/DDBJ whole genome shotgun (WGS) entry which is preliminary data.</text>
</comment>
<sequence length="94" mass="10221">MSIRALNYGKHSARSLSGIARNVEAFALDTIEGERVIITLPAIQGAQGSEWEGSLIFRHDYLLELLAYSVEHGIIKPGEVSKALIDGSSRPSQI</sequence>
<proteinExistence type="predicted"/>
<accession>A0A1W0CS81</accession>
<evidence type="ECO:0000313" key="1">
    <source>
        <dbReference type="EMBL" id="OQS37640.1"/>
    </source>
</evidence>
<dbReference type="Proteomes" id="UP000192721">
    <property type="component" value="Unassembled WGS sequence"/>
</dbReference>
<dbReference type="RefSeq" id="WP_143330286.1">
    <property type="nucleotide sequence ID" value="NZ_JBBIGS010000006.1"/>
</dbReference>
<gene>
    <name evidence="1" type="ORF">B0T45_14050</name>
</gene>
<name>A0A1W0CS81_9NEIS</name>
<dbReference type="AlphaFoldDB" id="A0A1W0CS81"/>